<evidence type="ECO:0000313" key="1">
    <source>
        <dbReference type="EMBL" id="CAB4143048.1"/>
    </source>
</evidence>
<organism evidence="1">
    <name type="scientific">uncultured Caudovirales phage</name>
    <dbReference type="NCBI Taxonomy" id="2100421"/>
    <lineage>
        <taxon>Viruses</taxon>
        <taxon>Duplodnaviria</taxon>
        <taxon>Heunggongvirae</taxon>
        <taxon>Uroviricota</taxon>
        <taxon>Caudoviricetes</taxon>
        <taxon>Peduoviridae</taxon>
        <taxon>Maltschvirus</taxon>
        <taxon>Maltschvirus maltsch</taxon>
    </lineage>
</organism>
<evidence type="ECO:0000313" key="2">
    <source>
        <dbReference type="EMBL" id="CAB4162576.1"/>
    </source>
</evidence>
<sequence>MAQYGLGQSNPVENVFSDTANESSSLLSIGARDSINNMYGINTPDTKYITTLSQPTVSEVRNNVYYCESIITQLLKEIESNLDQVNINAYCNIDLENSHKAVWQDALKHNADASSLSLPNFIPYSEYQYSAKHQCRSCRELVKQYDLTINYTSFGHLLETKKVLSYLRNEILIIKNIVTHQLGETYRDETEGEIARHLSDWAKTAIHYTKQLAKEITDPPTSIPQSELDQISKKQAAQFQAFFSLKINSYISEIQSLSNGLKRDTVDTCSVFYSNYLLPALTFKSKVVEPLMLDFTTTAIGNECPTLLGEIIVARNSVTGNLGSVTSDYVERRSQMSKKVDALAQMIRLKRRYVNYITQLEYLATQRTKVIVSVETEELQKYKQIFIDIPIDSEKRMDLRSSHGDLDGLDGDAHPQYLRRDGGIITGNIEMSDEAKIGGINIPTHSHSGIDGSAPISALDIDYSSARQNYYNSSSTSPYSNITLTNLTQSVLTGGGIIFDATFEVEIEDDKLDSYEFEILYNEV</sequence>
<protein>
    <submittedName>
        <fullName evidence="1">Uncharacterized protein</fullName>
    </submittedName>
</protein>
<gene>
    <name evidence="1" type="ORF">UFOVP436_65</name>
    <name evidence="2" type="ORF">UFOVP784_65</name>
</gene>
<dbReference type="EMBL" id="LR796737">
    <property type="protein sequence ID" value="CAB4162576.1"/>
    <property type="molecule type" value="Genomic_DNA"/>
</dbReference>
<accession>A0A6J5M8P5</accession>
<reference evidence="1" key="1">
    <citation type="submission" date="2020-04" db="EMBL/GenBank/DDBJ databases">
        <authorList>
            <person name="Chiriac C."/>
            <person name="Salcher M."/>
            <person name="Ghai R."/>
            <person name="Kavagutti S V."/>
        </authorList>
    </citation>
    <scope>NUCLEOTIDE SEQUENCE</scope>
</reference>
<proteinExistence type="predicted"/>
<dbReference type="EMBL" id="LR796418">
    <property type="protein sequence ID" value="CAB4143048.1"/>
    <property type="molecule type" value="Genomic_DNA"/>
</dbReference>
<name>A0A6J5M8P5_9CAUD</name>